<evidence type="ECO:0000313" key="2">
    <source>
        <dbReference type="Proteomes" id="UP000007799"/>
    </source>
</evidence>
<dbReference type="AlphaFoldDB" id="F2UL40"/>
<dbReference type="RefSeq" id="XP_004989903.1">
    <property type="nucleotide sequence ID" value="XM_004989846.1"/>
</dbReference>
<dbReference type="CDD" id="cd00586">
    <property type="entry name" value="4HBT"/>
    <property type="match status" value="1"/>
</dbReference>
<dbReference type="Pfam" id="PF13279">
    <property type="entry name" value="4HBT_2"/>
    <property type="match status" value="1"/>
</dbReference>
<dbReference type="InParanoid" id="F2UL40"/>
<dbReference type="EMBL" id="GL832980">
    <property type="protein sequence ID" value="EGD77839.1"/>
    <property type="molecule type" value="Genomic_DNA"/>
</dbReference>
<organism evidence="2">
    <name type="scientific">Salpingoeca rosetta (strain ATCC 50818 / BSB-021)</name>
    <dbReference type="NCBI Taxonomy" id="946362"/>
    <lineage>
        <taxon>Eukaryota</taxon>
        <taxon>Choanoflagellata</taxon>
        <taxon>Craspedida</taxon>
        <taxon>Salpingoecidae</taxon>
        <taxon>Salpingoeca</taxon>
    </lineage>
</organism>
<gene>
    <name evidence="1" type="ORF">PTSG_09472</name>
</gene>
<dbReference type="OrthoDB" id="5538558at2759"/>
<reference evidence="1" key="1">
    <citation type="submission" date="2009-08" db="EMBL/GenBank/DDBJ databases">
        <title>Annotation of Salpingoeca rosetta.</title>
        <authorList>
            <consortium name="The Broad Institute Genome Sequencing Platform"/>
            <person name="Russ C."/>
            <person name="Cuomo C."/>
            <person name="Burger G."/>
            <person name="Gray M.W."/>
            <person name="Holland P.W.H."/>
            <person name="King N."/>
            <person name="Lang F.B.F."/>
            <person name="Roger A.J."/>
            <person name="Ruiz-Trillo I."/>
            <person name="Young S.K."/>
            <person name="Zeng Q."/>
            <person name="Gargeya S."/>
            <person name="Alvarado L."/>
            <person name="Berlin A."/>
            <person name="Chapman S.B."/>
            <person name="Chen Z."/>
            <person name="Freedman E."/>
            <person name="Gellesch M."/>
            <person name="Goldberg J."/>
            <person name="Griggs A."/>
            <person name="Gujja S."/>
            <person name="Heilman E."/>
            <person name="Heiman D."/>
            <person name="Howarth C."/>
            <person name="Mehta T."/>
            <person name="Neiman D."/>
            <person name="Pearson M."/>
            <person name="Roberts A."/>
            <person name="Saif S."/>
            <person name="Shea T."/>
            <person name="Shenoy N."/>
            <person name="Sisk P."/>
            <person name="Stolte C."/>
            <person name="Sykes S."/>
            <person name="White J."/>
            <person name="Yandava C."/>
            <person name="Haas B."/>
            <person name="Nusbaum C."/>
            <person name="Birren B."/>
        </authorList>
    </citation>
    <scope>NUCLEOTIDE SEQUENCE [LARGE SCALE GENOMIC DNA]</scope>
    <source>
        <strain evidence="1">ATCC 50818</strain>
    </source>
</reference>
<dbReference type="GeneID" id="16070461"/>
<evidence type="ECO:0000313" key="1">
    <source>
        <dbReference type="EMBL" id="EGD77839.1"/>
    </source>
</evidence>
<dbReference type="InterPro" id="IPR050563">
    <property type="entry name" value="4-hydroxybenzoyl-CoA_TE"/>
</dbReference>
<keyword evidence="2" id="KW-1185">Reference proteome</keyword>
<dbReference type="PANTHER" id="PTHR31793:SF39">
    <property type="entry name" value="THIOESTERASE_THIOL ESTER DEHYDRASE-ISOMERASE"/>
    <property type="match status" value="1"/>
</dbReference>
<dbReference type="InterPro" id="IPR029069">
    <property type="entry name" value="HotDog_dom_sf"/>
</dbReference>
<name>F2UL40_SALR5</name>
<protein>
    <recommendedName>
        <fullName evidence="3">Thioesterase</fullName>
    </recommendedName>
</protein>
<accession>F2UL40</accession>
<evidence type="ECO:0008006" key="3">
    <source>
        <dbReference type="Google" id="ProtNLM"/>
    </source>
</evidence>
<proteinExistence type="predicted"/>
<dbReference type="GO" id="GO:0047617">
    <property type="term" value="F:fatty acyl-CoA hydrolase activity"/>
    <property type="evidence" value="ECO:0007669"/>
    <property type="project" value="TreeGrafter"/>
</dbReference>
<dbReference type="Proteomes" id="UP000007799">
    <property type="component" value="Unassembled WGS sequence"/>
</dbReference>
<dbReference type="PANTHER" id="PTHR31793">
    <property type="entry name" value="4-HYDROXYBENZOYL-COA THIOESTERASE FAMILY MEMBER"/>
    <property type="match status" value="1"/>
</dbReference>
<dbReference type="KEGG" id="sre:PTSG_09472"/>
<dbReference type="SUPFAM" id="SSF54637">
    <property type="entry name" value="Thioesterase/thiol ester dehydrase-isomerase"/>
    <property type="match status" value="1"/>
</dbReference>
<dbReference type="Gene3D" id="3.10.129.10">
    <property type="entry name" value="Hotdog Thioesterase"/>
    <property type="match status" value="1"/>
</dbReference>
<sequence>MTMMTMMMMNAGCVLRRATATPKMMAMALNASRSAARGSVSQVCRRGMAYTAPFHEDCKPPSFVPEELAKQYPVWHTEVVQWGDMDAFQHVNNVVYFRYFENARIKFLHKLCDFAKTDFVGTHAVGPIMADAYTRFKAPLTFPDTLSLGIRVDEVERDELQLVYQLVSEKLKGTVAAEGRGRLVSFDYRTGAKADFPPAMVEAMVWLQPDEPSLQALINNNLE</sequence>
<dbReference type="OMA" id="DAMQHVN"/>